<evidence type="ECO:0008006" key="6">
    <source>
        <dbReference type="Google" id="ProtNLM"/>
    </source>
</evidence>
<dbReference type="PANTHER" id="PTHR47939:SF11">
    <property type="entry name" value="TETRATRICOPEPTIDE-LIKE HELICAL DOMAIN SUPERFAMILY"/>
    <property type="match status" value="1"/>
</dbReference>
<dbReference type="PANTHER" id="PTHR47939">
    <property type="entry name" value="MEMBRANE-ASSOCIATED SALT-INDUCIBLE PROTEIN-LIKE"/>
    <property type="match status" value="1"/>
</dbReference>
<dbReference type="EMBL" id="CM018042">
    <property type="protein sequence ID" value="KAA8532289.1"/>
    <property type="molecule type" value="Genomic_DNA"/>
</dbReference>
<protein>
    <recommendedName>
        <fullName evidence="6">Pentacotripeptide-repeat region of PRORP domain-containing protein</fullName>
    </recommendedName>
</protein>
<feature type="repeat" description="PPR" evidence="3">
    <location>
        <begin position="247"/>
        <end position="281"/>
    </location>
</feature>
<accession>A0A5J5APW2</accession>
<evidence type="ECO:0000313" key="4">
    <source>
        <dbReference type="EMBL" id="KAA8532289.1"/>
    </source>
</evidence>
<name>A0A5J5APW2_9ASTE</name>
<dbReference type="Pfam" id="PF01535">
    <property type="entry name" value="PPR"/>
    <property type="match status" value="2"/>
</dbReference>
<keyword evidence="2" id="KW-0677">Repeat</keyword>
<dbReference type="PROSITE" id="PS51375">
    <property type="entry name" value="PPR"/>
    <property type="match status" value="3"/>
</dbReference>
<comment type="similarity">
    <text evidence="1">Belongs to the PPR family. P subfamily.</text>
</comment>
<dbReference type="OrthoDB" id="185373at2759"/>
<feature type="repeat" description="PPR" evidence="3">
    <location>
        <begin position="282"/>
        <end position="316"/>
    </location>
</feature>
<evidence type="ECO:0000256" key="1">
    <source>
        <dbReference type="ARBA" id="ARBA00007626"/>
    </source>
</evidence>
<proteinExistence type="inferred from homology"/>
<evidence type="ECO:0000256" key="3">
    <source>
        <dbReference type="PROSITE-ProRule" id="PRU00708"/>
    </source>
</evidence>
<dbReference type="Pfam" id="PF13041">
    <property type="entry name" value="PPR_2"/>
    <property type="match status" value="2"/>
</dbReference>
<evidence type="ECO:0000313" key="5">
    <source>
        <dbReference type="Proteomes" id="UP000325577"/>
    </source>
</evidence>
<dbReference type="InterPro" id="IPR002885">
    <property type="entry name" value="PPR_rpt"/>
</dbReference>
<reference evidence="4 5" key="1">
    <citation type="submission" date="2019-09" db="EMBL/GenBank/DDBJ databases">
        <title>A chromosome-level genome assembly of the Chinese tupelo Nyssa sinensis.</title>
        <authorList>
            <person name="Yang X."/>
            <person name="Kang M."/>
            <person name="Yang Y."/>
            <person name="Xiong H."/>
            <person name="Wang M."/>
            <person name="Zhang Z."/>
            <person name="Wang Z."/>
            <person name="Wu H."/>
            <person name="Ma T."/>
            <person name="Liu J."/>
            <person name="Xi Z."/>
        </authorList>
    </citation>
    <scope>NUCLEOTIDE SEQUENCE [LARGE SCALE GENOMIC DNA]</scope>
    <source>
        <strain evidence="4">J267</strain>
        <tissue evidence="4">Leaf</tissue>
    </source>
</reference>
<feature type="repeat" description="PPR" evidence="3">
    <location>
        <begin position="212"/>
        <end position="246"/>
    </location>
</feature>
<gene>
    <name evidence="4" type="ORF">F0562_032322</name>
</gene>
<dbReference type="Gene3D" id="1.25.40.10">
    <property type="entry name" value="Tetratricopeptide repeat domain"/>
    <property type="match status" value="2"/>
</dbReference>
<organism evidence="4 5">
    <name type="scientific">Nyssa sinensis</name>
    <dbReference type="NCBI Taxonomy" id="561372"/>
    <lineage>
        <taxon>Eukaryota</taxon>
        <taxon>Viridiplantae</taxon>
        <taxon>Streptophyta</taxon>
        <taxon>Embryophyta</taxon>
        <taxon>Tracheophyta</taxon>
        <taxon>Spermatophyta</taxon>
        <taxon>Magnoliopsida</taxon>
        <taxon>eudicotyledons</taxon>
        <taxon>Gunneridae</taxon>
        <taxon>Pentapetalae</taxon>
        <taxon>asterids</taxon>
        <taxon>Cornales</taxon>
        <taxon>Nyssaceae</taxon>
        <taxon>Nyssa</taxon>
    </lineage>
</organism>
<sequence>MAAFCRKPGLITYPKTIFFSTLSSSPSPSPSSFSSFRAVKSAIQSESDPVKLAEIFQSSANFGRFCRHRPLFHLSIRKLARSHRFDLIERILDHQLKTNFKHNCSEGFWIRIIMLYSSAGMVDQSVRTFDQMDRFNCPQTEKSLCAVLSVHLDNQMYDKIHEIFESVPPKNGISPGIKSYNLVLKAFCEEKRVQSARELLSKIENEAKVVPNIDSYNILLGAYSKVGNKVEFDGIVKEILKKGLEPNLTTYNHRILTLCKNKECVRAKKLLDEMVLKGVKPNSATYDSLIFGFCKVGDLESARKVLERMVGDRYVSPPSSAYYTLLRHMVEEGEFDSALDMCKEIIKRKWVPPFEAMQGLVTGLVERSKVEEAKEVVEKMKNRLRGTAVDSWGEIEAALPFLEVFSSITS</sequence>
<dbReference type="InterPro" id="IPR050667">
    <property type="entry name" value="PPR-containing_protein"/>
</dbReference>
<keyword evidence="5" id="KW-1185">Reference proteome</keyword>
<dbReference type="AlphaFoldDB" id="A0A5J5APW2"/>
<dbReference type="InterPro" id="IPR011990">
    <property type="entry name" value="TPR-like_helical_dom_sf"/>
</dbReference>
<dbReference type="Proteomes" id="UP000325577">
    <property type="component" value="Linkage Group LG19"/>
</dbReference>
<evidence type="ECO:0000256" key="2">
    <source>
        <dbReference type="ARBA" id="ARBA00022737"/>
    </source>
</evidence>
<dbReference type="NCBIfam" id="TIGR00756">
    <property type="entry name" value="PPR"/>
    <property type="match status" value="5"/>
</dbReference>